<dbReference type="AGR" id="WB:WBGene00019253"/>
<dbReference type="GeneID" id="186794"/>
<dbReference type="RefSeq" id="NP_491299.1">
    <property type="nucleotide sequence ID" value="NM_058898.1"/>
</dbReference>
<dbReference type="Proteomes" id="UP000001940">
    <property type="component" value="Chromosome I"/>
</dbReference>
<dbReference type="OMA" id="QANHCAS"/>
<organism evidence="3 4">
    <name type="scientific">Caenorhabditis elegans</name>
    <dbReference type="NCBI Taxonomy" id="6239"/>
    <lineage>
        <taxon>Eukaryota</taxon>
        <taxon>Metazoa</taxon>
        <taxon>Ecdysozoa</taxon>
        <taxon>Nematoda</taxon>
        <taxon>Chromadorea</taxon>
        <taxon>Rhabditida</taxon>
        <taxon>Rhabditina</taxon>
        <taxon>Rhabditomorpha</taxon>
        <taxon>Rhabditoidea</taxon>
        <taxon>Rhabditidae</taxon>
        <taxon>Peloderinae</taxon>
        <taxon>Caenorhabditis</taxon>
    </lineage>
</organism>
<dbReference type="CTD" id="186794"/>
<dbReference type="Bgee" id="WBGene00019253">
    <property type="expression patterns" value="Expressed in embryo and 3 other cell types or tissues"/>
</dbReference>
<dbReference type="AlphaFoldDB" id="Q9BLB3"/>
<evidence type="ECO:0000313" key="4">
    <source>
        <dbReference type="Proteomes" id="UP000001940"/>
    </source>
</evidence>
<dbReference type="InParanoid" id="Q9BLB3"/>
<dbReference type="UCSC" id="H31G24.1">
    <property type="organism name" value="c. elegans"/>
</dbReference>
<dbReference type="PaxDb" id="6239-H31G24.1"/>
<evidence type="ECO:0000256" key="1">
    <source>
        <dbReference type="SAM" id="MobiDB-lite"/>
    </source>
</evidence>
<evidence type="ECO:0000313" key="5">
    <source>
        <dbReference type="WormBase" id="H31G24.1"/>
    </source>
</evidence>
<feature type="compositionally biased region" description="Pro residues" evidence="1">
    <location>
        <begin position="82"/>
        <end position="109"/>
    </location>
</feature>
<dbReference type="eggNOG" id="ENOG502T3IH">
    <property type="taxonomic scope" value="Eukaryota"/>
</dbReference>
<protein>
    <submittedName>
        <fullName evidence="3">Basic proline-rich protein</fullName>
    </submittedName>
</protein>
<name>Q9BLB3_CAEEL</name>
<gene>
    <name evidence="3" type="ORF">CELE_H31G24.1</name>
    <name evidence="3 5" type="ORF">H31G24.1</name>
</gene>
<reference evidence="3 4" key="1">
    <citation type="journal article" date="1998" name="Science">
        <title>Genome sequence of the nematode C. elegans: a platform for investigating biology.</title>
        <authorList>
            <consortium name="The C. elegans sequencing consortium"/>
            <person name="Sulson J.E."/>
            <person name="Waterston R."/>
        </authorList>
    </citation>
    <scope>NUCLEOTIDE SEQUENCE [LARGE SCALE GENOMIC DNA]</scope>
    <source>
        <strain evidence="3 4">Bristol N2</strain>
    </source>
</reference>
<dbReference type="EMBL" id="BX284601">
    <property type="protein sequence ID" value="CCD65546.1"/>
    <property type="molecule type" value="Genomic_DNA"/>
</dbReference>
<feature type="chain" id="PRO_5004324729" evidence="2">
    <location>
        <begin position="20"/>
        <end position="109"/>
    </location>
</feature>
<feature type="signal peptide" evidence="2">
    <location>
        <begin position="1"/>
        <end position="19"/>
    </location>
</feature>
<feature type="compositionally biased region" description="Pro residues" evidence="1">
    <location>
        <begin position="64"/>
        <end position="74"/>
    </location>
</feature>
<evidence type="ECO:0000256" key="2">
    <source>
        <dbReference type="SAM" id="SignalP"/>
    </source>
</evidence>
<sequence>MYLTQCTLFVLLSVGWSYACLSGLTGGGGGGGCCPPGPSCQQANHCASSYVSIQASGPVSYAIPPPSYAQPPQPYAQSPIAAVPPPPPPPPPQPAPAQAPAPKYPSPGK</sequence>
<dbReference type="KEGG" id="cel:CELE_H31G24.1"/>
<dbReference type="STRING" id="6239.H31G24.1.1"/>
<dbReference type="HOGENOM" id="CLU_2294284_0_0_1"/>
<dbReference type="WormBase" id="H31G24.1">
    <property type="protein sequence ID" value="CE21002"/>
    <property type="gene ID" value="WBGene00019253"/>
</dbReference>
<keyword evidence="4" id="KW-1185">Reference proteome</keyword>
<evidence type="ECO:0000313" key="3">
    <source>
        <dbReference type="EMBL" id="CCD65546.1"/>
    </source>
</evidence>
<proteinExistence type="predicted"/>
<accession>Q9BLB3</accession>
<feature type="region of interest" description="Disordered" evidence="1">
    <location>
        <begin position="64"/>
        <end position="109"/>
    </location>
</feature>
<keyword evidence="2" id="KW-0732">Signal</keyword>